<dbReference type="PROSITE" id="PS00122">
    <property type="entry name" value="CARBOXYLESTERASE_B_1"/>
    <property type="match status" value="1"/>
</dbReference>
<dbReference type="Gene3D" id="3.40.50.1820">
    <property type="entry name" value="alpha/beta hydrolase"/>
    <property type="match status" value="1"/>
</dbReference>
<evidence type="ECO:0000256" key="3">
    <source>
        <dbReference type="ARBA" id="ARBA00022801"/>
    </source>
</evidence>
<evidence type="ECO:0000256" key="4">
    <source>
        <dbReference type="ARBA" id="ARBA00023180"/>
    </source>
</evidence>
<comment type="similarity">
    <text evidence="1 5">Belongs to the type-B carboxylesterase/lipase family.</text>
</comment>
<evidence type="ECO:0000256" key="2">
    <source>
        <dbReference type="ARBA" id="ARBA00022487"/>
    </source>
</evidence>
<dbReference type="InterPro" id="IPR019826">
    <property type="entry name" value="Carboxylesterase_B_AS"/>
</dbReference>
<dbReference type="PANTHER" id="PTHR11559">
    <property type="entry name" value="CARBOXYLESTERASE"/>
    <property type="match status" value="1"/>
</dbReference>
<dbReference type="EMBL" id="MW962439">
    <property type="protein sequence ID" value="QVD39205.1"/>
    <property type="molecule type" value="mRNA"/>
</dbReference>
<organism evidence="7">
    <name type="scientific">Schistocerca gregaria</name>
    <name type="common">Desert locust</name>
    <name type="synonym">Gryllus gregarius</name>
    <dbReference type="NCBI Taxonomy" id="7010"/>
    <lineage>
        <taxon>Eukaryota</taxon>
        <taxon>Metazoa</taxon>
        <taxon>Ecdysozoa</taxon>
        <taxon>Arthropoda</taxon>
        <taxon>Hexapoda</taxon>
        <taxon>Insecta</taxon>
        <taxon>Pterygota</taxon>
        <taxon>Neoptera</taxon>
        <taxon>Polyneoptera</taxon>
        <taxon>Orthoptera</taxon>
        <taxon>Caelifera</taxon>
        <taxon>Acrididea</taxon>
        <taxon>Acridomorpha</taxon>
        <taxon>Acridoidea</taxon>
        <taxon>Acrididae</taxon>
        <taxon>Cyrtacanthacridinae</taxon>
        <taxon>Schistocerca</taxon>
    </lineage>
</organism>
<dbReference type="AlphaFoldDB" id="A0A8E5NI41"/>
<accession>A0A8E5NI41</accession>
<proteinExistence type="evidence at transcript level"/>
<name>A0A8E5NI41_SCHGR</name>
<protein>
    <recommendedName>
        <fullName evidence="5">Carboxylic ester hydrolase</fullName>
        <ecNumber evidence="5">3.1.1.-</ecNumber>
    </recommendedName>
</protein>
<dbReference type="OrthoDB" id="3200163at2759"/>
<dbReference type="EC" id="3.1.1.-" evidence="5"/>
<feature type="domain" description="Carboxylesterase type B" evidence="6">
    <location>
        <begin position="10"/>
        <end position="536"/>
    </location>
</feature>
<evidence type="ECO:0000256" key="1">
    <source>
        <dbReference type="ARBA" id="ARBA00005964"/>
    </source>
</evidence>
<evidence type="ECO:0000313" key="7">
    <source>
        <dbReference type="EMBL" id="QVD39205.1"/>
    </source>
</evidence>
<sequence length="545" mass="59560">MAGAEQATVNVRIAQGELLGRRRRTVWGFPYCCFQGIPYAAPPVGPLRFKPPQPAARWSGVRDATKPGNIAPQIDMTGKYVGDEDCLFINVCTPQLPSEGSSGLLPVMVHIHGGGLMLGSGNEDFGGPDFLIRYGVVFVSLNYRLGVLGFLNAGDRLVPGNMGFKDQVMALRWVKDNIASFGGDPDNVTIFGGSAGGWSCHGLVLSPLAKGLFHRAIAHSGVVLGDGVCSDRMRARSFTLAAHLGLKTDDPQQLVDFLRKQPVQQLVENAMFGRTEDDKARGVLFPFVGTVVEPADADGGAFFPRDPAQLLRSGDSHAVPLITGVGTHEGSVFAADQPKWSISLSNYAENHHLLIPTNLRCPDSDKDVLAEQIRRFYFGDRDIGPDTKFELCTLLGDLMFTYHAVRVAKLHNLKSKAPAYFFVCHYTSDRIPQGPIGELLRSMQKIFDGAVHGGGYSYTVCMENLGGAPEPGSFEAKLTDQLSRLWTNFAKTGQLADPEVEVSWPAFTEKDQSYLHITSDGLCIAKRPFEERVAFWEKLYDRYGS</sequence>
<dbReference type="SUPFAM" id="SSF53474">
    <property type="entry name" value="alpha/beta-Hydrolases"/>
    <property type="match status" value="1"/>
</dbReference>
<keyword evidence="2" id="KW-0719">Serine esterase</keyword>
<dbReference type="InterPro" id="IPR002018">
    <property type="entry name" value="CarbesteraseB"/>
</dbReference>
<reference evidence="7" key="1">
    <citation type="journal article" date="2021" name="J. Neurophysiol.">
        <title>Gene transcription changes in a locust model of noise-induced deafness.</title>
        <authorList>
            <person name="French A.S."/>
            <person name="Warren B."/>
        </authorList>
    </citation>
    <scope>NUCLEOTIDE SEQUENCE</scope>
</reference>
<evidence type="ECO:0000259" key="6">
    <source>
        <dbReference type="Pfam" id="PF00135"/>
    </source>
</evidence>
<keyword evidence="4" id="KW-0325">Glycoprotein</keyword>
<keyword evidence="3 5" id="KW-0378">Hydrolase</keyword>
<dbReference type="Pfam" id="PF00135">
    <property type="entry name" value="COesterase"/>
    <property type="match status" value="1"/>
</dbReference>
<evidence type="ECO:0000256" key="5">
    <source>
        <dbReference type="RuleBase" id="RU361235"/>
    </source>
</evidence>
<dbReference type="InterPro" id="IPR050309">
    <property type="entry name" value="Type-B_Carboxylest/Lipase"/>
</dbReference>
<dbReference type="InterPro" id="IPR029058">
    <property type="entry name" value="AB_hydrolase_fold"/>
</dbReference>
<dbReference type="GO" id="GO:0052689">
    <property type="term" value="F:carboxylic ester hydrolase activity"/>
    <property type="evidence" value="ECO:0007669"/>
    <property type="project" value="UniProtKB-KW"/>
</dbReference>